<evidence type="ECO:0000313" key="2">
    <source>
        <dbReference type="EMBL" id="QCE03575.1"/>
    </source>
</evidence>
<dbReference type="AlphaFoldDB" id="A0A4D6MUI8"/>
<evidence type="ECO:0000313" key="3">
    <source>
        <dbReference type="Proteomes" id="UP000501690"/>
    </source>
</evidence>
<organism evidence="2 3">
    <name type="scientific">Vigna unguiculata</name>
    <name type="common">Cowpea</name>
    <dbReference type="NCBI Taxonomy" id="3917"/>
    <lineage>
        <taxon>Eukaryota</taxon>
        <taxon>Viridiplantae</taxon>
        <taxon>Streptophyta</taxon>
        <taxon>Embryophyta</taxon>
        <taxon>Tracheophyta</taxon>
        <taxon>Spermatophyta</taxon>
        <taxon>Magnoliopsida</taxon>
        <taxon>eudicotyledons</taxon>
        <taxon>Gunneridae</taxon>
        <taxon>Pentapetalae</taxon>
        <taxon>rosids</taxon>
        <taxon>fabids</taxon>
        <taxon>Fabales</taxon>
        <taxon>Fabaceae</taxon>
        <taxon>Papilionoideae</taxon>
        <taxon>50 kb inversion clade</taxon>
        <taxon>NPAAA clade</taxon>
        <taxon>indigoferoid/millettioid clade</taxon>
        <taxon>Phaseoleae</taxon>
        <taxon>Vigna</taxon>
    </lineage>
</organism>
<accession>A0A4D6MUI8</accession>
<dbReference type="EMBL" id="CP039352">
    <property type="protein sequence ID" value="QCE03575.1"/>
    <property type="molecule type" value="Genomic_DNA"/>
</dbReference>
<dbReference type="Proteomes" id="UP000501690">
    <property type="component" value="Linkage Group LG8"/>
</dbReference>
<keyword evidence="3" id="KW-1185">Reference proteome</keyword>
<reference evidence="2 3" key="1">
    <citation type="submission" date="2019-04" db="EMBL/GenBank/DDBJ databases">
        <title>An improved genome assembly and genetic linkage map for asparagus bean, Vigna unguiculata ssp. sesquipedialis.</title>
        <authorList>
            <person name="Xia Q."/>
            <person name="Zhang R."/>
            <person name="Dong Y."/>
        </authorList>
    </citation>
    <scope>NUCLEOTIDE SEQUENCE [LARGE SCALE GENOMIC DNA]</scope>
    <source>
        <tissue evidence="2">Leaf</tissue>
    </source>
</reference>
<proteinExistence type="predicted"/>
<protein>
    <submittedName>
        <fullName evidence="2">Uncharacterized protein</fullName>
    </submittedName>
</protein>
<evidence type="ECO:0000256" key="1">
    <source>
        <dbReference type="SAM" id="MobiDB-lite"/>
    </source>
</evidence>
<feature type="region of interest" description="Disordered" evidence="1">
    <location>
        <begin position="157"/>
        <end position="176"/>
    </location>
</feature>
<gene>
    <name evidence="2" type="ORF">DEO72_LG8g1600</name>
</gene>
<name>A0A4D6MUI8_VIGUN</name>
<sequence>MLRITHRKARWSSQIQTYFVTSQDYQLVSQQLRSTIDLDPSVLATTSTLTLATLAIPSHNSRDTILSYNSRNTTCLIPYPEPQLKGYILSSTQGKPAIPPLKHHQKPCSSRLQEPQPKVAVAKSPGGTHVLPGAASFHISWRETRAARRQTHIAFDSSSLQAPPGGKALTARRTRSSSSLLESYCLAD</sequence>